<dbReference type="AlphaFoldDB" id="X1TS29"/>
<name>X1TS29_9ZZZZ</name>
<accession>X1TS29</accession>
<proteinExistence type="predicted"/>
<sequence>GEEFNPSLSIFKRPKNILPTLLKTAIIVKREYNYAFSHPLIRDVIYQDIEKEERLKLHQILGDYFLKKNDRINAARHYLLGENKSLRIINLLLKLGEDLRKSGNNP</sequence>
<evidence type="ECO:0000313" key="1">
    <source>
        <dbReference type="EMBL" id="GAI90365.1"/>
    </source>
</evidence>
<organism evidence="1">
    <name type="scientific">marine sediment metagenome</name>
    <dbReference type="NCBI Taxonomy" id="412755"/>
    <lineage>
        <taxon>unclassified sequences</taxon>
        <taxon>metagenomes</taxon>
        <taxon>ecological metagenomes</taxon>
    </lineage>
</organism>
<gene>
    <name evidence="1" type="ORF">S12H4_40098</name>
</gene>
<feature type="non-terminal residue" evidence="1">
    <location>
        <position position="1"/>
    </location>
</feature>
<reference evidence="1" key="1">
    <citation type="journal article" date="2014" name="Front. Microbiol.">
        <title>High frequency of phylogenetically diverse reductive dehalogenase-homologous genes in deep subseafloor sedimentary metagenomes.</title>
        <authorList>
            <person name="Kawai M."/>
            <person name="Futagami T."/>
            <person name="Toyoda A."/>
            <person name="Takaki Y."/>
            <person name="Nishi S."/>
            <person name="Hori S."/>
            <person name="Arai W."/>
            <person name="Tsubouchi T."/>
            <person name="Morono Y."/>
            <person name="Uchiyama I."/>
            <person name="Ito T."/>
            <person name="Fujiyama A."/>
            <person name="Inagaki F."/>
            <person name="Takami H."/>
        </authorList>
    </citation>
    <scope>NUCLEOTIDE SEQUENCE</scope>
    <source>
        <strain evidence="1">Expedition CK06-06</strain>
    </source>
</reference>
<protein>
    <submittedName>
        <fullName evidence="1">Uncharacterized protein</fullName>
    </submittedName>
</protein>
<dbReference type="EMBL" id="BARW01024302">
    <property type="protein sequence ID" value="GAI90365.1"/>
    <property type="molecule type" value="Genomic_DNA"/>
</dbReference>
<comment type="caution">
    <text evidence="1">The sequence shown here is derived from an EMBL/GenBank/DDBJ whole genome shotgun (WGS) entry which is preliminary data.</text>
</comment>